<organism evidence="2 3">
    <name type="scientific">Mucor circinelloides f. circinelloides (strain 1006PhL)</name>
    <name type="common">Mucormycosis agent</name>
    <name type="synonym">Calyptromyces circinelloides</name>
    <dbReference type="NCBI Taxonomy" id="1220926"/>
    <lineage>
        <taxon>Eukaryota</taxon>
        <taxon>Fungi</taxon>
        <taxon>Fungi incertae sedis</taxon>
        <taxon>Mucoromycota</taxon>
        <taxon>Mucoromycotina</taxon>
        <taxon>Mucoromycetes</taxon>
        <taxon>Mucorales</taxon>
        <taxon>Mucorineae</taxon>
        <taxon>Mucoraceae</taxon>
        <taxon>Mucor</taxon>
    </lineage>
</organism>
<accession>S2K087</accession>
<dbReference type="EMBL" id="KE123949">
    <property type="protein sequence ID" value="EPB88553.1"/>
    <property type="molecule type" value="Genomic_DNA"/>
</dbReference>
<dbReference type="STRING" id="1220926.S2K087"/>
<feature type="compositionally biased region" description="Low complexity" evidence="1">
    <location>
        <begin position="53"/>
        <end position="76"/>
    </location>
</feature>
<feature type="region of interest" description="Disordered" evidence="1">
    <location>
        <begin position="1"/>
        <end position="21"/>
    </location>
</feature>
<dbReference type="AlphaFoldDB" id="S2K087"/>
<evidence type="ECO:0000313" key="3">
    <source>
        <dbReference type="Proteomes" id="UP000014254"/>
    </source>
</evidence>
<protein>
    <recommendedName>
        <fullName evidence="4">RRM domain-containing protein</fullName>
    </recommendedName>
</protein>
<dbReference type="VEuPathDB" id="FungiDB:HMPREF1544_04666"/>
<feature type="compositionally biased region" description="Basic and acidic residues" evidence="1">
    <location>
        <begin position="233"/>
        <end position="262"/>
    </location>
</feature>
<feature type="region of interest" description="Disordered" evidence="1">
    <location>
        <begin position="303"/>
        <end position="345"/>
    </location>
</feature>
<dbReference type="SUPFAM" id="SSF54928">
    <property type="entry name" value="RNA-binding domain, RBD"/>
    <property type="match status" value="1"/>
</dbReference>
<gene>
    <name evidence="2" type="ORF">HMPREF1544_04666</name>
</gene>
<dbReference type="GO" id="GO:0003676">
    <property type="term" value="F:nucleic acid binding"/>
    <property type="evidence" value="ECO:0007669"/>
    <property type="project" value="InterPro"/>
</dbReference>
<sequence length="430" mass="47989">MLPEDELDFEDFGDLGDIDGPELTNEELEALEQELRSENVSTLNKLEEDKTPAGKTTPSITTTTETAATAKATAADAQKENQDTVNNTLEEGETPNDSPAAPSKPTDSQHRSSNQQQQHQSTFNNYNNYKNNGYHQNGFYGQQQSMPMNNMFPQYPPFSNRIYVNPKFNKGAASQQIQLQQQQQRQFMELEAHRMLLMQRQMQVQQQQEQQRLAELDQKRREAAEHLKRKREQKNPETGEKRSRPEETDNNSDHRAAKRIERFAPSPAGGITIKGVAAARHNSNLPPRNIPYQPPNERKVSIERGVSKPYDGKPSITSRLGKPGNSPTTSLSAKAAPTPNKNSPASIAATPVLPIVTNGKSNTLIIKGLGKDAKLQDIRDMAKGAHDVKLDSNASSATVVFPSVESAVTFRRKYNRFQMGDSHINITFQK</sequence>
<dbReference type="InterPro" id="IPR035979">
    <property type="entry name" value="RBD_domain_sf"/>
</dbReference>
<feature type="region of interest" description="Disordered" evidence="1">
    <location>
        <begin position="224"/>
        <end position="270"/>
    </location>
</feature>
<dbReference type="OrthoDB" id="2428461at2759"/>
<dbReference type="OMA" id="MLLMQRQ"/>
<evidence type="ECO:0000256" key="1">
    <source>
        <dbReference type="SAM" id="MobiDB-lite"/>
    </source>
</evidence>
<feature type="compositionally biased region" description="Low complexity" evidence="1">
    <location>
        <begin position="111"/>
        <end position="137"/>
    </location>
</feature>
<feature type="region of interest" description="Disordered" evidence="1">
    <location>
        <begin position="279"/>
        <end position="298"/>
    </location>
</feature>
<feature type="region of interest" description="Disordered" evidence="1">
    <location>
        <begin position="34"/>
        <end position="142"/>
    </location>
</feature>
<proteinExistence type="predicted"/>
<name>S2K087_MUCC1</name>
<reference evidence="3" key="1">
    <citation type="submission" date="2013-05" db="EMBL/GenBank/DDBJ databases">
        <title>The Genome sequence of Mucor circinelloides f. circinelloides 1006PhL.</title>
        <authorList>
            <consortium name="The Broad Institute Genomics Platform"/>
            <person name="Cuomo C."/>
            <person name="Earl A."/>
            <person name="Findley K."/>
            <person name="Lee S.C."/>
            <person name="Walker B."/>
            <person name="Young S."/>
            <person name="Zeng Q."/>
            <person name="Gargeya S."/>
            <person name="Fitzgerald M."/>
            <person name="Haas B."/>
            <person name="Abouelleil A."/>
            <person name="Allen A.W."/>
            <person name="Alvarado L."/>
            <person name="Arachchi H.M."/>
            <person name="Berlin A.M."/>
            <person name="Chapman S.B."/>
            <person name="Gainer-Dewar J."/>
            <person name="Goldberg J."/>
            <person name="Griggs A."/>
            <person name="Gujja S."/>
            <person name="Hansen M."/>
            <person name="Howarth C."/>
            <person name="Imamovic A."/>
            <person name="Ireland A."/>
            <person name="Larimer J."/>
            <person name="McCowan C."/>
            <person name="Murphy C."/>
            <person name="Pearson M."/>
            <person name="Poon T.W."/>
            <person name="Priest M."/>
            <person name="Roberts A."/>
            <person name="Saif S."/>
            <person name="Shea T."/>
            <person name="Sisk P."/>
            <person name="Sykes S."/>
            <person name="Wortman J."/>
            <person name="Nusbaum C."/>
            <person name="Birren B."/>
        </authorList>
    </citation>
    <scope>NUCLEOTIDE SEQUENCE [LARGE SCALE GENOMIC DNA]</scope>
    <source>
        <strain evidence="3">1006PhL</strain>
    </source>
</reference>
<keyword evidence="3" id="KW-1185">Reference proteome</keyword>
<evidence type="ECO:0008006" key="4">
    <source>
        <dbReference type="Google" id="ProtNLM"/>
    </source>
</evidence>
<dbReference type="Proteomes" id="UP000014254">
    <property type="component" value="Unassembled WGS sequence"/>
</dbReference>
<evidence type="ECO:0000313" key="2">
    <source>
        <dbReference type="EMBL" id="EPB88553.1"/>
    </source>
</evidence>
<dbReference type="InParanoid" id="S2K087"/>